<keyword evidence="5" id="KW-1133">Transmembrane helix</keyword>
<dbReference type="AlphaFoldDB" id="A0A1S2LFP9"/>
<keyword evidence="2" id="KW-1003">Cell membrane</keyword>
<dbReference type="OrthoDB" id="9814866at2"/>
<name>A0A1S2LFP9_9BACI</name>
<evidence type="ECO:0000256" key="6">
    <source>
        <dbReference type="ARBA" id="ARBA00023136"/>
    </source>
</evidence>
<dbReference type="GO" id="GO:0006935">
    <property type="term" value="P:chemotaxis"/>
    <property type="evidence" value="ECO:0007669"/>
    <property type="project" value="UniProtKB-KW"/>
</dbReference>
<evidence type="ECO:0000313" key="13">
    <source>
        <dbReference type="Proteomes" id="UP000179524"/>
    </source>
</evidence>
<evidence type="ECO:0000256" key="4">
    <source>
        <dbReference type="ARBA" id="ARBA00022692"/>
    </source>
</evidence>
<feature type="coiled-coil region" evidence="10">
    <location>
        <begin position="3"/>
        <end position="37"/>
    </location>
</feature>
<dbReference type="CDD" id="cd12914">
    <property type="entry name" value="PDC1_DGC_like"/>
    <property type="match status" value="1"/>
</dbReference>
<dbReference type="Pfam" id="PF02743">
    <property type="entry name" value="dCache_1"/>
    <property type="match status" value="1"/>
</dbReference>
<reference evidence="12 13" key="1">
    <citation type="submission" date="2016-10" db="EMBL/GenBank/DDBJ databases">
        <title>Draft genome sequences of four alkaliphilic bacteria belonging to the Anaerobacillus genus.</title>
        <authorList>
            <person name="Bassil N.M."/>
            <person name="Lloyd J.R."/>
        </authorList>
    </citation>
    <scope>NUCLEOTIDE SEQUENCE [LARGE SCALE GENOMIC DNA]</scope>
    <source>
        <strain evidence="12 13">DSM 18345</strain>
    </source>
</reference>
<evidence type="ECO:0000256" key="8">
    <source>
        <dbReference type="ARBA" id="ARBA00029447"/>
    </source>
</evidence>
<dbReference type="SUPFAM" id="SSF58104">
    <property type="entry name" value="Methyl-accepting chemotaxis protein (MCP) signaling domain"/>
    <property type="match status" value="1"/>
</dbReference>
<dbReference type="InterPro" id="IPR029151">
    <property type="entry name" value="Sensor-like_sf"/>
</dbReference>
<dbReference type="GO" id="GO:0005886">
    <property type="term" value="C:plasma membrane"/>
    <property type="evidence" value="ECO:0007669"/>
    <property type="project" value="UniProtKB-SubCell"/>
</dbReference>
<dbReference type="Gene3D" id="1.10.287.950">
    <property type="entry name" value="Methyl-accepting chemotaxis protein"/>
    <property type="match status" value="1"/>
</dbReference>
<keyword evidence="6" id="KW-0472">Membrane</keyword>
<keyword evidence="13" id="KW-1185">Reference proteome</keyword>
<keyword evidence="7 9" id="KW-0807">Transducer</keyword>
<dbReference type="PROSITE" id="PS50111">
    <property type="entry name" value="CHEMOTAXIS_TRANSDUC_2"/>
    <property type="match status" value="1"/>
</dbReference>
<evidence type="ECO:0000256" key="7">
    <source>
        <dbReference type="ARBA" id="ARBA00023224"/>
    </source>
</evidence>
<dbReference type="GO" id="GO:0007165">
    <property type="term" value="P:signal transduction"/>
    <property type="evidence" value="ECO:0007669"/>
    <property type="project" value="UniProtKB-KW"/>
</dbReference>
<dbReference type="Proteomes" id="UP000179524">
    <property type="component" value="Unassembled WGS sequence"/>
</dbReference>
<dbReference type="InterPro" id="IPR033479">
    <property type="entry name" value="dCache_1"/>
</dbReference>
<evidence type="ECO:0000256" key="10">
    <source>
        <dbReference type="SAM" id="Coils"/>
    </source>
</evidence>
<feature type="domain" description="Methyl-accepting transducer" evidence="11">
    <location>
        <begin position="9"/>
        <end position="95"/>
    </location>
</feature>
<dbReference type="InterPro" id="IPR004089">
    <property type="entry name" value="MCPsignal_dom"/>
</dbReference>
<evidence type="ECO:0000256" key="2">
    <source>
        <dbReference type="ARBA" id="ARBA00022475"/>
    </source>
</evidence>
<evidence type="ECO:0000256" key="9">
    <source>
        <dbReference type="PROSITE-ProRule" id="PRU00284"/>
    </source>
</evidence>
<comment type="similarity">
    <text evidence="8">Belongs to the methyl-accepting chemotaxis (MCP) protein family.</text>
</comment>
<keyword evidence="3" id="KW-0145">Chemotaxis</keyword>
<organism evidence="12 13">
    <name type="scientific">Anaerobacillus alkalilacustris</name>
    <dbReference type="NCBI Taxonomy" id="393763"/>
    <lineage>
        <taxon>Bacteria</taxon>
        <taxon>Bacillati</taxon>
        <taxon>Bacillota</taxon>
        <taxon>Bacilli</taxon>
        <taxon>Bacillales</taxon>
        <taxon>Bacillaceae</taxon>
        <taxon>Anaerobacillus</taxon>
    </lineage>
</organism>
<dbReference type="Gene3D" id="3.30.450.20">
    <property type="entry name" value="PAS domain"/>
    <property type="match status" value="1"/>
</dbReference>
<keyword evidence="10" id="KW-0175">Coiled coil</keyword>
<dbReference type="InterPro" id="IPR004090">
    <property type="entry name" value="Chemotax_Me-accpt_rcpt"/>
</dbReference>
<dbReference type="Pfam" id="PF00015">
    <property type="entry name" value="MCPsignal"/>
    <property type="match status" value="1"/>
</dbReference>
<dbReference type="PANTHER" id="PTHR32089">
    <property type="entry name" value="METHYL-ACCEPTING CHEMOTAXIS PROTEIN MCPB"/>
    <property type="match status" value="1"/>
</dbReference>
<comment type="subcellular location">
    <subcellularLocation>
        <location evidence="1">Cell membrane</location>
        <topology evidence="1">Multi-pass membrane protein</topology>
    </subcellularLocation>
</comment>
<evidence type="ECO:0000259" key="11">
    <source>
        <dbReference type="PROSITE" id="PS50111"/>
    </source>
</evidence>
<keyword evidence="4" id="KW-0812">Transmembrane</keyword>
<dbReference type="CDD" id="cd18774">
    <property type="entry name" value="PDC2_HK_sensor"/>
    <property type="match status" value="1"/>
</dbReference>
<protein>
    <submittedName>
        <fullName evidence="12">Chemotaxis protein</fullName>
    </submittedName>
</protein>
<dbReference type="EMBL" id="MLQR01000050">
    <property type="protein sequence ID" value="OIJ10527.1"/>
    <property type="molecule type" value="Genomic_DNA"/>
</dbReference>
<accession>A0A1S2LFP9</accession>
<sequence>MSKTTTEINASTLLNELKEANQQMEKVVKTINQVASQANLLALNSAIEAARAGEAGRGFSVVANEIKRFADLSLTTNKESYKLIENIQKKANEVIAVRTADVAFDTIDKIDRNLFERNCDVQAWATFNAIKDCLLNVDQKTQKRATNLMKKIVDIYEVYYDLFVMDTTGKIVASGVNQNIIGKNMSERSWFKEVLKTNDVHVTDMYYSEVMNGHTMGYSCPVRDDNGQVIGVFTTRFNWNFIYEIIDSVKISKDSELYLINEDGIVIASHNHQGILTKDLNQLQAVKQLKIGEKYGYTKEKIGGQEKIYAFCKTKGYNAYRGKGWSVIVSENL</sequence>
<comment type="caution">
    <text evidence="12">The sequence shown here is derived from an EMBL/GenBank/DDBJ whole genome shotgun (WGS) entry which is preliminary data.</text>
</comment>
<dbReference type="SUPFAM" id="SSF103190">
    <property type="entry name" value="Sensory domain-like"/>
    <property type="match status" value="1"/>
</dbReference>
<dbReference type="PRINTS" id="PR00260">
    <property type="entry name" value="CHEMTRNSDUCR"/>
</dbReference>
<dbReference type="PANTHER" id="PTHR32089:SF112">
    <property type="entry name" value="LYSOZYME-LIKE PROTEIN-RELATED"/>
    <property type="match status" value="1"/>
</dbReference>
<gene>
    <name evidence="12" type="ORF">BKP37_18510</name>
</gene>
<evidence type="ECO:0000256" key="3">
    <source>
        <dbReference type="ARBA" id="ARBA00022500"/>
    </source>
</evidence>
<proteinExistence type="inferred from homology"/>
<evidence type="ECO:0000313" key="12">
    <source>
        <dbReference type="EMBL" id="OIJ10527.1"/>
    </source>
</evidence>
<evidence type="ECO:0000256" key="5">
    <source>
        <dbReference type="ARBA" id="ARBA00022989"/>
    </source>
</evidence>
<dbReference type="GO" id="GO:0004888">
    <property type="term" value="F:transmembrane signaling receptor activity"/>
    <property type="evidence" value="ECO:0007669"/>
    <property type="project" value="InterPro"/>
</dbReference>
<dbReference type="RefSeq" id="WP_071311100.1">
    <property type="nucleotide sequence ID" value="NZ_MLQR01000050.1"/>
</dbReference>
<evidence type="ECO:0000256" key="1">
    <source>
        <dbReference type="ARBA" id="ARBA00004651"/>
    </source>
</evidence>